<dbReference type="EC" id="4.3.2.5" evidence="1"/>
<organism evidence="13 14">
    <name type="scientific">Octopus vulgaris</name>
    <name type="common">Common octopus</name>
    <dbReference type="NCBI Taxonomy" id="6645"/>
    <lineage>
        <taxon>Eukaryota</taxon>
        <taxon>Metazoa</taxon>
        <taxon>Spiralia</taxon>
        <taxon>Lophotrochozoa</taxon>
        <taxon>Mollusca</taxon>
        <taxon>Cephalopoda</taxon>
        <taxon>Coleoidea</taxon>
        <taxon>Octopodiformes</taxon>
        <taxon>Octopoda</taxon>
        <taxon>Incirrata</taxon>
        <taxon>Octopodidae</taxon>
        <taxon>Octopus</taxon>
    </lineage>
</organism>
<evidence type="ECO:0000256" key="11">
    <source>
        <dbReference type="PROSITE-ProRule" id="PRU00504"/>
    </source>
</evidence>
<dbReference type="Pfam" id="PF01436">
    <property type="entry name" value="NHL"/>
    <property type="match status" value="3"/>
</dbReference>
<keyword evidence="3 12" id="KW-0732">Signal</keyword>
<feature type="repeat" description="NHL" evidence="11">
    <location>
        <begin position="175"/>
        <end position="214"/>
    </location>
</feature>
<gene>
    <name evidence="13" type="ORF">OCTVUL_1B017569</name>
</gene>
<dbReference type="PANTHER" id="PTHR10680">
    <property type="entry name" value="PEPTIDYL-GLYCINE ALPHA-AMIDATING MONOOXYGENASE"/>
    <property type="match status" value="1"/>
</dbReference>
<accession>A0AA36FDP2</accession>
<dbReference type="GO" id="GO:0006518">
    <property type="term" value="P:peptide metabolic process"/>
    <property type="evidence" value="ECO:0007669"/>
    <property type="project" value="InterPro"/>
</dbReference>
<dbReference type="GO" id="GO:0046872">
    <property type="term" value="F:metal ion binding"/>
    <property type="evidence" value="ECO:0007669"/>
    <property type="project" value="UniProtKB-KW"/>
</dbReference>
<evidence type="ECO:0000256" key="1">
    <source>
        <dbReference type="ARBA" id="ARBA00012343"/>
    </source>
</evidence>
<evidence type="ECO:0000256" key="7">
    <source>
        <dbReference type="ARBA" id="ARBA00023239"/>
    </source>
</evidence>
<keyword evidence="7" id="KW-0456">Lyase</keyword>
<proteinExistence type="predicted"/>
<evidence type="ECO:0000256" key="9">
    <source>
        <dbReference type="PIRSR" id="PIRSR600720-2"/>
    </source>
</evidence>
<evidence type="ECO:0000256" key="5">
    <source>
        <dbReference type="ARBA" id="ARBA00023157"/>
    </source>
</evidence>
<dbReference type="EMBL" id="OX597828">
    <property type="protein sequence ID" value="CAI9733777.1"/>
    <property type="molecule type" value="Genomic_DNA"/>
</dbReference>
<feature type="binding site" evidence="8">
    <location>
        <position position="203"/>
    </location>
    <ligand>
        <name>a protein</name>
        <dbReference type="ChEBI" id="CHEBI:16541"/>
    </ligand>
    <ligandPart>
        <name>C-terminal Xaa-(2S)-2-hydroxyglycine residue</name>
        <dbReference type="ChEBI" id="CHEBI:142768"/>
    </ligandPart>
</feature>
<feature type="binding site" evidence="8">
    <location>
        <position position="247"/>
    </location>
    <ligand>
        <name>a protein</name>
        <dbReference type="ChEBI" id="CHEBI:16541"/>
    </ligand>
    <ligandPart>
        <name>C-terminal Xaa-(2S)-2-hydroxyglycine residue</name>
        <dbReference type="ChEBI" id="CHEBI:142768"/>
    </ligandPart>
</feature>
<dbReference type="GO" id="GO:0004598">
    <property type="term" value="F:peptidylamidoglycolate lyase activity"/>
    <property type="evidence" value="ECO:0007669"/>
    <property type="project" value="UniProtKB-EC"/>
</dbReference>
<dbReference type="InterPro" id="IPR000720">
    <property type="entry name" value="PHM/PAL"/>
</dbReference>
<feature type="binding site" evidence="9">
    <location>
        <position position="136"/>
    </location>
    <ligand>
        <name>Zn(2+)</name>
        <dbReference type="ChEBI" id="CHEBI:29105"/>
        <note>catalytic</note>
    </ligand>
</feature>
<evidence type="ECO:0000256" key="10">
    <source>
        <dbReference type="PIRSR" id="PIRSR600720-3"/>
    </source>
</evidence>
<name>A0AA36FDP2_OCTVU</name>
<keyword evidence="9" id="KW-0862">Zinc</keyword>
<reference evidence="13" key="1">
    <citation type="submission" date="2023-08" db="EMBL/GenBank/DDBJ databases">
        <authorList>
            <person name="Alioto T."/>
            <person name="Alioto T."/>
            <person name="Gomez Garrido J."/>
        </authorList>
    </citation>
    <scope>NUCLEOTIDE SEQUENCE</scope>
</reference>
<feature type="binding site" evidence="8">
    <location>
        <position position="86"/>
    </location>
    <ligand>
        <name>a protein</name>
        <dbReference type="ChEBI" id="CHEBI:16541"/>
    </ligand>
    <ligandPart>
        <name>C-terminal Xaa-(2S)-2-hydroxyglycine residue</name>
        <dbReference type="ChEBI" id="CHEBI:142768"/>
    </ligandPart>
</feature>
<dbReference type="PRINTS" id="PR00790">
    <property type="entry name" value="PAMONOXGNASE"/>
</dbReference>
<evidence type="ECO:0000313" key="14">
    <source>
        <dbReference type="Proteomes" id="UP001162480"/>
    </source>
</evidence>
<keyword evidence="14" id="KW-1185">Reference proteome</keyword>
<dbReference type="PROSITE" id="PS51257">
    <property type="entry name" value="PROKAR_LIPOPROTEIN"/>
    <property type="match status" value="1"/>
</dbReference>
<keyword evidence="5 10" id="KW-1015">Disulfide bond</keyword>
<keyword evidence="9" id="KW-0106">Calcium</keyword>
<feature type="binding site" evidence="9">
    <location>
        <position position="231"/>
    </location>
    <ligand>
        <name>Zn(2+)</name>
        <dbReference type="ChEBI" id="CHEBI:29105"/>
        <note>catalytic</note>
    </ligand>
</feature>
<feature type="binding site" evidence="9">
    <location>
        <position position="331"/>
    </location>
    <ligand>
        <name>Zn(2+)</name>
        <dbReference type="ChEBI" id="CHEBI:29105"/>
        <note>catalytic</note>
    </ligand>
</feature>
<evidence type="ECO:0000256" key="2">
    <source>
        <dbReference type="ARBA" id="ARBA00022723"/>
    </source>
</evidence>
<protein>
    <recommendedName>
        <fullName evidence="1">peptidylamidoglycolate lyase</fullName>
        <ecNumber evidence="1">4.3.2.5</ecNumber>
    </recommendedName>
</protein>
<feature type="signal peptide" evidence="12">
    <location>
        <begin position="1"/>
        <end position="19"/>
    </location>
</feature>
<dbReference type="Gene3D" id="2.120.10.30">
    <property type="entry name" value="TolB, C-terminal domain"/>
    <property type="match status" value="1"/>
</dbReference>
<comment type="cofactor">
    <cofactor evidence="9">
        <name>Zn(2+)</name>
        <dbReference type="ChEBI" id="CHEBI:29105"/>
    </cofactor>
    <text evidence="9">Binds one Zn(2+) ion per subunit.</text>
</comment>
<evidence type="ECO:0000256" key="12">
    <source>
        <dbReference type="SAM" id="SignalP"/>
    </source>
</evidence>
<feature type="repeat" description="NHL" evidence="11">
    <location>
        <begin position="121"/>
        <end position="162"/>
    </location>
</feature>
<keyword evidence="6" id="KW-0325">Glycoprotein</keyword>
<dbReference type="PROSITE" id="PS51125">
    <property type="entry name" value="NHL"/>
    <property type="match status" value="2"/>
</dbReference>
<evidence type="ECO:0000256" key="4">
    <source>
        <dbReference type="ARBA" id="ARBA00022737"/>
    </source>
</evidence>
<dbReference type="Proteomes" id="UP001162480">
    <property type="component" value="Chromosome 15"/>
</dbReference>
<keyword evidence="4" id="KW-0677">Repeat</keyword>
<dbReference type="GO" id="GO:0016020">
    <property type="term" value="C:membrane"/>
    <property type="evidence" value="ECO:0007669"/>
    <property type="project" value="InterPro"/>
</dbReference>
<dbReference type="InterPro" id="IPR001258">
    <property type="entry name" value="NHL_repeat"/>
</dbReference>
<feature type="disulfide bond" evidence="10">
    <location>
        <begin position="184"/>
        <end position="204"/>
    </location>
</feature>
<dbReference type="PANTHER" id="PTHR10680:SF36">
    <property type="entry name" value="PEPTIDYL-ALPHA-HYDROXYGLYCINE ALPHA-AMIDATING LYASE 1"/>
    <property type="match status" value="1"/>
</dbReference>
<evidence type="ECO:0000256" key="8">
    <source>
        <dbReference type="PIRSR" id="PIRSR600720-1"/>
    </source>
</evidence>
<feature type="chain" id="PRO_5041283442" description="peptidylamidoglycolate lyase" evidence="12">
    <location>
        <begin position="20"/>
        <end position="359"/>
    </location>
</feature>
<dbReference type="SUPFAM" id="SSF101898">
    <property type="entry name" value="NHL repeat"/>
    <property type="match status" value="1"/>
</dbReference>
<dbReference type="GO" id="GO:0005576">
    <property type="term" value="C:extracellular region"/>
    <property type="evidence" value="ECO:0007669"/>
    <property type="project" value="TreeGrafter"/>
</dbReference>
<dbReference type="AlphaFoldDB" id="A0AA36FDP2"/>
<dbReference type="InterPro" id="IPR011042">
    <property type="entry name" value="6-blade_b-propeller_TolB-like"/>
</dbReference>
<evidence type="ECO:0000256" key="3">
    <source>
        <dbReference type="ARBA" id="ARBA00022729"/>
    </source>
</evidence>
<evidence type="ECO:0000313" key="13">
    <source>
        <dbReference type="EMBL" id="CAI9733777.1"/>
    </source>
</evidence>
<evidence type="ECO:0000256" key="6">
    <source>
        <dbReference type="ARBA" id="ARBA00023180"/>
    </source>
</evidence>
<keyword evidence="2 9" id="KW-0479">Metal-binding</keyword>
<feature type="binding site" evidence="9">
    <location>
        <position position="73"/>
    </location>
    <ligand>
        <name>Ca(2+)</name>
        <dbReference type="ChEBI" id="CHEBI:29108"/>
        <note>structural</note>
    </ligand>
</feature>
<sequence length="359" mass="40526">MRYLAVFFVFFLSGCFSFARHHTRWNTGLPFYNDAVEIGYNNLNHEVRWPTNLRPVPEWPEWRDATVRQVSGLDTNQNGDVVVFHRGTREWGARSFDRLNNFRGHGAIKQNTIVTLSNSTGTEVSSFGANLFYLPHGITVDQEDNIWTTDVGLHQVMKFSAGSNQPSMILGIRLTPGTDESHFCQPADVAVASNGQFFVADGYCNSRVMKFSKNGTFLSYIGRNYQMNVVHSITLVEQLDRIYVADRENKRILCFKAGLKDEKETGKFVSSLVRKQLGRIYAVKYDPNMNVLYVASMLSGRGFGSTIGLLNGEVIATWHTGRNMNNKAMPHDIAVAPNGRAVYVTDILNEDNPLFKLQY</sequence>
<feature type="binding site" evidence="9">
    <location>
        <position position="332"/>
    </location>
    <ligand>
        <name>Ca(2+)</name>
        <dbReference type="ChEBI" id="CHEBI:29108"/>
        <note>structural</note>
    </ligand>
</feature>
<dbReference type="CDD" id="cd14958">
    <property type="entry name" value="NHL_PAL_like"/>
    <property type="match status" value="1"/>
</dbReference>